<dbReference type="EMBL" id="RQSP01000035">
    <property type="protein sequence ID" value="KAB5605833.1"/>
    <property type="molecule type" value="Genomic_DNA"/>
</dbReference>
<feature type="compositionally biased region" description="Basic and acidic residues" evidence="1">
    <location>
        <begin position="12"/>
        <end position="21"/>
    </location>
</feature>
<feature type="region of interest" description="Disordered" evidence="1">
    <location>
        <begin position="222"/>
        <end position="295"/>
    </location>
</feature>
<evidence type="ECO:0000313" key="3">
    <source>
        <dbReference type="Proteomes" id="UP000326336"/>
    </source>
</evidence>
<evidence type="ECO:0000256" key="1">
    <source>
        <dbReference type="SAM" id="MobiDB-lite"/>
    </source>
</evidence>
<accession>A0A5N5RF27</accession>
<dbReference type="AlphaFoldDB" id="A0A5N5RF27"/>
<dbReference type="InterPro" id="IPR022183">
    <property type="entry name" value="DUF3710"/>
</dbReference>
<gene>
    <name evidence="2" type="ORF">EHS19_08555</name>
</gene>
<dbReference type="OrthoDB" id="8480367at2"/>
<feature type="compositionally biased region" description="Basic and acidic residues" evidence="1">
    <location>
        <begin position="256"/>
        <end position="267"/>
    </location>
</feature>
<dbReference type="RefSeq" id="WP_151917336.1">
    <property type="nucleotide sequence ID" value="NZ_RQSP01000035.1"/>
</dbReference>
<feature type="compositionally biased region" description="Polar residues" evidence="1">
    <location>
        <begin position="275"/>
        <end position="286"/>
    </location>
</feature>
<protein>
    <submittedName>
        <fullName evidence="2">DUF3710 domain-containing protein</fullName>
    </submittedName>
</protein>
<dbReference type="Proteomes" id="UP000326336">
    <property type="component" value="Unassembled WGS sequence"/>
</dbReference>
<comment type="caution">
    <text evidence="2">The sequence shown here is derived from an EMBL/GenBank/DDBJ whole genome shotgun (WGS) entry which is preliminary data.</text>
</comment>
<feature type="region of interest" description="Disordered" evidence="1">
    <location>
        <begin position="1"/>
        <end position="74"/>
    </location>
</feature>
<keyword evidence="3" id="KW-1185">Reference proteome</keyword>
<sequence>MGLFGFGRKKRQREEAERAENAESDEALKSAQSTADNEDSAEDDEQSGPAHPDQAVSAYDRRGEEYGPWDTADDDVPDYDDYLDLGAYYLPFMRGIELRIKANRATHDILGSTITYGGSSLEIEAFAAPKSMGLWDDVREDLLSGNERAEVKPGVFGMELNLPVVVKGGRVVNTRIVGVDGPRWMLRGIFSGNAASDPDHAETKALNGYFADIVVERGEEPLAPRDLIPMHPPVSPAERRAANGETNAEGDAADEANGKEHLKDIPDRPNGPFDSDQQTEVKTTLSRGPMFSEVR</sequence>
<evidence type="ECO:0000313" key="2">
    <source>
        <dbReference type="EMBL" id="KAB5605833.1"/>
    </source>
</evidence>
<dbReference type="Pfam" id="PF12502">
    <property type="entry name" value="DUF3710"/>
    <property type="match status" value="1"/>
</dbReference>
<proteinExistence type="predicted"/>
<feature type="compositionally biased region" description="Acidic residues" evidence="1">
    <location>
        <begin position="36"/>
        <end position="46"/>
    </location>
</feature>
<organism evidence="2 3">
    <name type="scientific">Bifidobacterium jacchi</name>
    <dbReference type="NCBI Taxonomy" id="2490545"/>
    <lineage>
        <taxon>Bacteria</taxon>
        <taxon>Bacillati</taxon>
        <taxon>Actinomycetota</taxon>
        <taxon>Actinomycetes</taxon>
        <taxon>Bifidobacteriales</taxon>
        <taxon>Bifidobacteriaceae</taxon>
        <taxon>Bifidobacterium</taxon>
    </lineage>
</organism>
<reference evidence="2 3" key="1">
    <citation type="journal article" date="2019" name="Int. J. Syst. Evol. Microbiol.">
        <title>Bifidobacterium jacchi sp. nov., isolated from the faeces of a baby common marmoset (Callithrix jacchus).</title>
        <authorList>
            <person name="Modesto M."/>
            <person name="Watanabe K."/>
            <person name="Arita M."/>
            <person name="Satti M."/>
            <person name="Oki K."/>
            <person name="Sciavilla P."/>
            <person name="Patavino C."/>
            <person name="Camma C."/>
            <person name="Michelini S."/>
            <person name="Sgorbati B."/>
            <person name="Mattarelli P."/>
        </authorList>
    </citation>
    <scope>NUCLEOTIDE SEQUENCE [LARGE SCALE GENOMIC DNA]</scope>
    <source>
        <strain evidence="2 3">MRM 9.3</strain>
    </source>
</reference>
<name>A0A5N5RF27_9BIFI</name>